<organism evidence="1">
    <name type="scientific">marine sediment metagenome</name>
    <dbReference type="NCBI Taxonomy" id="412755"/>
    <lineage>
        <taxon>unclassified sequences</taxon>
        <taxon>metagenomes</taxon>
        <taxon>ecological metagenomes</taxon>
    </lineage>
</organism>
<comment type="caution">
    <text evidence="1">The sequence shown here is derived from an EMBL/GenBank/DDBJ whole genome shotgun (WGS) entry which is preliminary data.</text>
</comment>
<dbReference type="EMBL" id="LAZR01000116">
    <property type="protein sequence ID" value="KKN89717.1"/>
    <property type="molecule type" value="Genomic_DNA"/>
</dbReference>
<gene>
    <name evidence="1" type="ORF">LCGC14_0235630</name>
</gene>
<protein>
    <submittedName>
        <fullName evidence="1">Uncharacterized protein</fullName>
    </submittedName>
</protein>
<proteinExistence type="predicted"/>
<sequence length="77" mass="9044">MTTSKRFWIGSLYQSAAIMYVDKDGRYDYCHPDQPARRLWKTRGGAERALAKIEVGPAKSWGRWFVYEKQETTDVRL</sequence>
<evidence type="ECO:0000313" key="1">
    <source>
        <dbReference type="EMBL" id="KKN89717.1"/>
    </source>
</evidence>
<reference evidence="1" key="1">
    <citation type="journal article" date="2015" name="Nature">
        <title>Complex archaea that bridge the gap between prokaryotes and eukaryotes.</title>
        <authorList>
            <person name="Spang A."/>
            <person name="Saw J.H."/>
            <person name="Jorgensen S.L."/>
            <person name="Zaremba-Niedzwiedzka K."/>
            <person name="Martijn J."/>
            <person name="Lind A.E."/>
            <person name="van Eijk R."/>
            <person name="Schleper C."/>
            <person name="Guy L."/>
            <person name="Ettema T.J."/>
        </authorList>
    </citation>
    <scope>NUCLEOTIDE SEQUENCE</scope>
</reference>
<accession>A0A0F9UQB3</accession>
<name>A0A0F9UQB3_9ZZZZ</name>
<dbReference type="AlphaFoldDB" id="A0A0F9UQB3"/>